<dbReference type="Gene3D" id="2.10.25.10">
    <property type="entry name" value="Laminin"/>
    <property type="match status" value="6"/>
</dbReference>
<feature type="region of interest" description="Disordered" evidence="8">
    <location>
        <begin position="1601"/>
        <end position="1627"/>
    </location>
</feature>
<comment type="caution">
    <text evidence="11">The sequence shown here is derived from an EMBL/GenBank/DDBJ whole genome shotgun (WGS) entry which is preliminary data.</text>
</comment>
<dbReference type="EMBL" id="LGRX02014177">
    <property type="protein sequence ID" value="KAK3265059.1"/>
    <property type="molecule type" value="Genomic_DNA"/>
</dbReference>
<feature type="region of interest" description="Disordered" evidence="8">
    <location>
        <begin position="134"/>
        <end position="203"/>
    </location>
</feature>
<comment type="caution">
    <text evidence="6">Lacks conserved residue(s) required for the propagation of feature annotation.</text>
</comment>
<dbReference type="InterPro" id="IPR001881">
    <property type="entry name" value="EGF-like_Ca-bd_dom"/>
</dbReference>
<feature type="region of interest" description="Disordered" evidence="8">
    <location>
        <begin position="2305"/>
        <end position="2324"/>
    </location>
</feature>
<dbReference type="FunFam" id="2.10.25.10:FF:000027">
    <property type="entry name" value="Thrombospondin 3"/>
    <property type="match status" value="1"/>
</dbReference>
<evidence type="ECO:0000256" key="5">
    <source>
        <dbReference type="ARBA" id="ARBA00023157"/>
    </source>
</evidence>
<keyword evidence="1 6" id="KW-0245">EGF-like domain</keyword>
<dbReference type="Pfam" id="PF02010">
    <property type="entry name" value="REJ"/>
    <property type="match status" value="1"/>
</dbReference>
<keyword evidence="3" id="KW-0677">Repeat</keyword>
<dbReference type="PROSITE" id="PS50026">
    <property type="entry name" value="EGF_3"/>
    <property type="match status" value="1"/>
</dbReference>
<evidence type="ECO:0000259" key="10">
    <source>
        <dbReference type="PROSITE" id="PS50026"/>
    </source>
</evidence>
<evidence type="ECO:0000256" key="2">
    <source>
        <dbReference type="ARBA" id="ARBA00022729"/>
    </source>
</evidence>
<feature type="domain" description="EGF-like" evidence="10">
    <location>
        <begin position="561"/>
        <end position="601"/>
    </location>
</feature>
<feature type="region of interest" description="Disordered" evidence="8">
    <location>
        <begin position="2968"/>
        <end position="3015"/>
    </location>
</feature>
<feature type="region of interest" description="Disordered" evidence="8">
    <location>
        <begin position="2486"/>
        <end position="2533"/>
    </location>
</feature>
<evidence type="ECO:0000256" key="7">
    <source>
        <dbReference type="SAM" id="Coils"/>
    </source>
</evidence>
<keyword evidence="12" id="KW-1185">Reference proteome</keyword>
<name>A0AAE0FSH5_9CHLO</name>
<proteinExistence type="predicted"/>
<feature type="compositionally biased region" description="Low complexity" evidence="8">
    <location>
        <begin position="2690"/>
        <end position="2699"/>
    </location>
</feature>
<dbReference type="InterPro" id="IPR000742">
    <property type="entry name" value="EGF"/>
</dbReference>
<feature type="compositionally biased region" description="Low complexity" evidence="8">
    <location>
        <begin position="183"/>
        <end position="203"/>
    </location>
</feature>
<evidence type="ECO:0000256" key="1">
    <source>
        <dbReference type="ARBA" id="ARBA00022536"/>
    </source>
</evidence>
<protein>
    <recommendedName>
        <fullName evidence="10">EGF-like domain-containing protein</fullName>
    </recommendedName>
</protein>
<dbReference type="SMART" id="SM00179">
    <property type="entry name" value="EGF_CA"/>
    <property type="match status" value="7"/>
</dbReference>
<keyword evidence="9" id="KW-1133">Transmembrane helix</keyword>
<feature type="region of interest" description="Disordered" evidence="8">
    <location>
        <begin position="2920"/>
        <end position="2954"/>
    </location>
</feature>
<feature type="region of interest" description="Disordered" evidence="8">
    <location>
        <begin position="2757"/>
        <end position="2862"/>
    </location>
</feature>
<organism evidence="11 12">
    <name type="scientific">Cymbomonas tetramitiformis</name>
    <dbReference type="NCBI Taxonomy" id="36881"/>
    <lineage>
        <taxon>Eukaryota</taxon>
        <taxon>Viridiplantae</taxon>
        <taxon>Chlorophyta</taxon>
        <taxon>Pyramimonadophyceae</taxon>
        <taxon>Pyramimonadales</taxon>
        <taxon>Pyramimonadaceae</taxon>
        <taxon>Cymbomonas</taxon>
    </lineage>
</organism>
<keyword evidence="9" id="KW-0812">Transmembrane</keyword>
<evidence type="ECO:0000256" key="4">
    <source>
        <dbReference type="ARBA" id="ARBA00022837"/>
    </source>
</evidence>
<feature type="region of interest" description="Disordered" evidence="8">
    <location>
        <begin position="2619"/>
        <end position="2726"/>
    </location>
</feature>
<feature type="transmembrane region" description="Helical" evidence="9">
    <location>
        <begin position="3648"/>
        <end position="3671"/>
    </location>
</feature>
<keyword evidence="4" id="KW-0106">Calcium</keyword>
<feature type="compositionally biased region" description="Basic and acidic residues" evidence="8">
    <location>
        <begin position="2446"/>
        <end position="2455"/>
    </location>
</feature>
<feature type="region of interest" description="Disordered" evidence="8">
    <location>
        <begin position="3221"/>
        <end position="3268"/>
    </location>
</feature>
<feature type="compositionally biased region" description="Pro residues" evidence="8">
    <location>
        <begin position="1614"/>
        <end position="1625"/>
    </location>
</feature>
<feature type="compositionally biased region" description="Basic and acidic residues" evidence="8">
    <location>
        <begin position="2842"/>
        <end position="2854"/>
    </location>
</feature>
<evidence type="ECO:0000256" key="3">
    <source>
        <dbReference type="ARBA" id="ARBA00022737"/>
    </source>
</evidence>
<sequence length="3934" mass="418573">STLNLTWAFPSTATYGASLALCGFSVGEYQLEGTVELANTNSGNRNAYNGTVTVQLDSVLSVDITAVAAPDGAAIPGPWNISDLCSSGECLNLCGFSIGDTDITGLVGFVTLNAGLMNYVNGTVMVAFAPPPPPDTVSPTTASPTSAPTTTPTTTTPTITTLPPSTITPTLTPSTKAPPSRPLAPTDTTLSPTTSPTNAPATFAPNLCATVDTTLQISGLGVNSSSFDSDTKASFSDSVADSAGVSSSQVVVLSVSDVEARRRRHLAAASIEVETQVVWYASQLANGTGPADDFASMLMNDCGALLSNASLQTLRDASVTATTIMGSGLSIATPSYPPPPPSPPPLCVSLDPCFAGVECYNTLETDEGYSCGSCPLGYEGDGLNCTDVDECAVNNGFCDNRTACINQRPGRSCGPCPEGFIGDGSTRDGCQDIDECLVNNGGCDFHAECMNIPGSHLCGDCPAGYLGDGYTECVDFNECIVMMDPPACDPLTVCSNAEHPYTCSSCPPGFTGSGKTGCKFAESCAEAPCDPQTVCDDSGDLVTCSECPTGFSGSGYTSCHDIDGCADGPCFPGVQCVDTPAPGVGFACGACPSGYIGEYGIGPEGCKLDLCPLGAACSRDPLVTCAMISAQEFECGSCPAGKYTGNGRVEDGGCVDVDECATNNPCDPKVDCLNLRGGVECGPCPSGFTGSGAVGCRAITGSCAEENGGCWFDTSAAAKCTDIDPVTGIRLATPECGSCPEGYAQTPGLPEGTACVDIDDCEADACYAGVACLDAKAPLRGFDCSSCPAGYLGDGFNIERFPAKEGCYLDVCFSGNGGCSTNPVVPCTNARDAPNGRVCGPGCPVGYIDVKGDATVCMDEPGCELYPCFISPAGATVSCTDLQAPATGAAGRVCGLCPEGYGGNGAECADIDECALQPNGGCFRDDTVSPPVVTQCTNVHRSTESPSGRVCSPCPEGYKGSGYTQCLYVPTCGDGSSTEQNGGCWVGEGLYGELATTCTDLPNQGGTECGVCPTGMTSADGTGAAGCEEVDGCLDTPCFPGTACADNKAFDVDAPDGRVCAYEGVDWRCPEGYKGDGVECQLCALLVKVVSSTVVNGKENRAGWQLAIPKTLQVIGQLTGLDSAECTNLQGTAFRWEASVSDGSKLVLDESNKAHTTVLTVPKKQLVVKARYVVSFVGYLKGNQGVMGQADVNFFVESLPLSVVIAGGDVMTGTRTPVTLDAETLSSDPDGAPGEMSFVWRCRREASTERCQNQDGSFFPNEQAAGVLEVALMGGDGGDPLNYTFTMVASKGDRQTVVTTRLSILQGGPPVPSITPLTCPTAPCKANPVEKLTLAASVQSDDPGHLVTEWSVEVLDRPTGESLPEQVLAQIFGPVNVDMELDSVTCLTLKSNRDLVVRPGVLVVGGTYIFTMTAKDRIGPSTATITVQANEPPILGYLEVQPNDGFELDSFRVTAIGWWERDLPLKYQVLYCVVTVHGACNSTDAFGPLIPDFSTLEAFDTVIPEPGWPENDFLITVRILAQDNLEARSLHDVNVTVRERPSLDLDAELARAETCSDNGDVACALAITRGIGAACAAEAAAQAAALEAPLEPCGEGTNATACDGGARVNSSTEPSPPSPPPPPSPAAFRRMRRLLSTDGSASAACGPELSARMLQLVGSAQGSLHASADSNAAVAANTRSVVATPSQLSAESQEQSMQLFDTFATGGTPVTSLTKNSVAAGLSSLIAAAAISGNASSQPLSLRKVLANGTAVGGGPSAQEQLASRTADVVRVMGGLGSSLLQATVPDEEAVTTSADRLEMKVQRTRGDLEGASLYGGFIPLGESGGVMFPPSISRALACSAPPPPLWSQRRLLNASNGTNGTLEELPLEEQVVDMQLLGTTTNSHVAANASASPEASGVTKVALSGCGGGELAVSDLDEAIEVVLSLGEAYAGGPTLEEFWERSDEPWVGRLECRFWSQSAQAYLGDGCTALPNPAPAGSLLGWRTKLVSELEQLAFAWEVGAKELVAGCEERFDAVLPAWNGTDAGFRKYLHLDDDNVTWRDDGGCRLLDNTTGCTWVWTKQIFEGPGCIVAPEVECLCTHLTDFMATQNVEVGEVGPPKLAGPSPAQMSLSADDILNSVVLLSIVGGLMGMGMYLAISAFNRDLAQREKILIALVSRHGSGVHGFKYLEEVVWSWSVLEEDKLPGTERQSKKSTLVARNVKSERMTLQMKKMEAQIVADIVAGDKNKGGIQMKMLTKEQQVKVMMKAEALKIHRALAISPDLQLLYNGRQMGDGEMVEQALLAITTRAYRLWRKRFFQKRTRPPTTFEGLQPQLPPPATATDAAKRMSEDEVRSPPYLVDGVPQLPVRVTSSSEESHPSMSRLYEHYELGQTPDSLSAEAMGQESHPSMSGLYKLYELGQNPDSLSAEAMGQAMLSAEAAAEAAKGKRTPSASPRNSFHSRRNSKLDHGDGPKPKNPNSGSNPATPRGNKRSAVARVPLAAAAPREVQAAAESAASAAQPQMGGGSSEMEGGGHQGMESQRGGGGEAEGPVCEGVAQEPQKEGLQALHAKMMGGRGERRLGPAETSSPEFRASSARLVADYEEKRSLATPPPELPPLQRVARLSGQQGCRTHLLRERILSEQGSRTGMHAGFEQEGGEGPEPVCEAQVRRKQALKSRSIREHHTQRRGAARRSVQGLRGGAPEENWPSAASQSLQAQEALPDAPWRKDAQAEGDSGQVELVFDGGRKAETAAIDWDMTRLEMALAQQARGVAQTPPLLLDAEAPSIEWSLEGEGDEEGDEESDEEGAAAERRHLWDAPLPSAGMDQPDSAAAAGKAVAGADMEGSPTRTGDDAPESAAEGAKEPEPSMEESHGGVCGKGAKEMEQSHLLRMDCFAPDLGLLQLEVDERAPMRALPTPTLGHDLGFLSEDECYAEVLPEDEEAEEGTVGGGQADGSVAGAPADASQKRDAPKSLSINGLALLGQSWQKRQKRQKAKEGQVHPGGSADGMPGSRASSESGDAKSGEIEEDAATGKEPVIKSVARVKLRKRALMQEVKKMSQLREWQKRLGFGWVLAPVMAKYEAQSRKYMQRVKKGEEDHRLLRNFDEAHHCEDDLRPEDVLTVVDRPAMKAKMRQFAVNLMVYTRLVRMFHKYQDLHVTEHICHILGTSSITLQLDLPLYDLRLLVDGVPPPGRRTAKSQKHLNLMQALTPAAEADTGFQRIDLVRGTVFKSERHLFLKAAEGSQSQSEPKAAEEHRDEHAAPGAEPAPEAGLPGAGEGGQGADAAGEAAVSKQLPLERLVGTALVMGYLDVAGIVQKEQMKAQSEAAGALPWKFPLQHQDFEWYMDIFKVQLSLSAAPGWFNRATLWHLVFLQQGDGSWRMTEGLATALAAGDASKDLHMEANARLETKEMRHSLPRMLRKAVPDPDVCETVWATALALHRYWAMPFGWCCNPRDLPSRRATMDQRAERFLEQKCATYATLAEILPRVHEAADEAIHLWIDNKLEGIRGLRRRVLGDKEAALSDLSESERRRLKMGEYHTKLVVALKQHPWIKIMALPCTQPFTRTQRILVEVNKLLVLLFISLLLVFNNVQTCCIEFKQHLGCAADTTSECWGKATCAELYQAQADHTLPPELYEEFGEDHPDNFVCTAFPQQNDGSQHIVMDQIWSAIIAVGISLPINLLLTLLFEFGGKPLVPRHWRKSAKANRKRLAADSGSGNRSWADVLYVVIVFLIDQRALLFAYARIAFQYASTLVLYALEHLQGVQRLLQRHYLRTRKALWFLREVTVRGKDVATALDGLEVLEQQEQERQAAEQKAKLLFKLARNEMKSVFVQIGYFSMAGVWAVSLFMQLVFVVQIREMKGEEAENEILLAWLITAVMENLVLHLGKAILLRLSITIAVEEMHNRSDKEGAVMAWYEGYIVRFLRPTYQQGDEEDMGGGMGASGNALLTAL</sequence>
<feature type="compositionally biased region" description="Low complexity" evidence="8">
    <location>
        <begin position="137"/>
        <end position="175"/>
    </location>
</feature>
<evidence type="ECO:0000256" key="6">
    <source>
        <dbReference type="PROSITE-ProRule" id="PRU00076"/>
    </source>
</evidence>
<evidence type="ECO:0000256" key="9">
    <source>
        <dbReference type="SAM" id="Phobius"/>
    </source>
</evidence>
<keyword evidence="7" id="KW-0175">Coiled coil</keyword>
<evidence type="ECO:0000313" key="11">
    <source>
        <dbReference type="EMBL" id="KAK3265059.1"/>
    </source>
</evidence>
<keyword evidence="9" id="KW-0472">Membrane</keyword>
<dbReference type="PANTHER" id="PTHR24039:SF48">
    <property type="entry name" value="FIBRILLIN-2 ISOFORM X1-RELATED"/>
    <property type="match status" value="1"/>
</dbReference>
<feature type="coiled-coil region" evidence="7">
    <location>
        <begin position="3777"/>
        <end position="3804"/>
    </location>
</feature>
<gene>
    <name evidence="11" type="ORF">CYMTET_26234</name>
</gene>
<dbReference type="GO" id="GO:0005509">
    <property type="term" value="F:calcium ion binding"/>
    <property type="evidence" value="ECO:0007669"/>
    <property type="project" value="InterPro"/>
</dbReference>
<dbReference type="InterPro" id="IPR018097">
    <property type="entry name" value="EGF_Ca-bd_CS"/>
</dbReference>
<feature type="compositionally biased region" description="Acidic residues" evidence="8">
    <location>
        <begin position="2772"/>
        <end position="2789"/>
    </location>
</feature>
<feature type="region of interest" description="Disordered" evidence="8">
    <location>
        <begin position="2331"/>
        <end position="2361"/>
    </location>
</feature>
<keyword evidence="5" id="KW-1015">Disulfide bond</keyword>
<feature type="transmembrane region" description="Helical" evidence="9">
    <location>
        <begin position="3555"/>
        <end position="3573"/>
    </location>
</feature>
<dbReference type="InterPro" id="IPR002859">
    <property type="entry name" value="PKD/REJ-like"/>
</dbReference>
<dbReference type="CDD" id="cd00054">
    <property type="entry name" value="EGF_CA"/>
    <property type="match status" value="5"/>
</dbReference>
<dbReference type="FunFam" id="2.10.25.10:FF:000038">
    <property type="entry name" value="Fibrillin 2"/>
    <property type="match status" value="1"/>
</dbReference>
<feature type="compositionally biased region" description="Low complexity" evidence="8">
    <location>
        <begin position="3243"/>
        <end position="3254"/>
    </location>
</feature>
<dbReference type="PANTHER" id="PTHR24039">
    <property type="entry name" value="FIBRILLIN-RELATED"/>
    <property type="match status" value="1"/>
</dbReference>
<dbReference type="Proteomes" id="UP001190700">
    <property type="component" value="Unassembled WGS sequence"/>
</dbReference>
<feature type="compositionally biased region" description="Basic and acidic residues" evidence="8">
    <location>
        <begin position="3232"/>
        <end position="3242"/>
    </location>
</feature>
<feature type="transmembrane region" description="Helical" evidence="9">
    <location>
        <begin position="3816"/>
        <end position="3839"/>
    </location>
</feature>
<feature type="region of interest" description="Disordered" evidence="8">
    <location>
        <begin position="2423"/>
        <end position="2473"/>
    </location>
</feature>
<evidence type="ECO:0000313" key="12">
    <source>
        <dbReference type="Proteomes" id="UP001190700"/>
    </source>
</evidence>
<dbReference type="PROSITE" id="PS01187">
    <property type="entry name" value="EGF_CA"/>
    <property type="match status" value="1"/>
</dbReference>
<keyword evidence="2" id="KW-0732">Signal</keyword>
<reference evidence="11 12" key="1">
    <citation type="journal article" date="2015" name="Genome Biol. Evol.">
        <title>Comparative Genomics of a Bacterivorous Green Alga Reveals Evolutionary Causalities and Consequences of Phago-Mixotrophic Mode of Nutrition.</title>
        <authorList>
            <person name="Burns J.A."/>
            <person name="Paasch A."/>
            <person name="Narechania A."/>
            <person name="Kim E."/>
        </authorList>
    </citation>
    <scope>NUCLEOTIDE SEQUENCE [LARGE SCALE GENOMIC DNA]</scope>
    <source>
        <strain evidence="11 12">PLY_AMNH</strain>
    </source>
</reference>
<feature type="compositionally biased region" description="Low complexity" evidence="8">
    <location>
        <begin position="2486"/>
        <end position="2503"/>
    </location>
</feature>
<evidence type="ECO:0000256" key="8">
    <source>
        <dbReference type="SAM" id="MobiDB-lite"/>
    </source>
</evidence>
<feature type="non-terminal residue" evidence="11">
    <location>
        <position position="1"/>
    </location>
</feature>
<feature type="compositionally biased region" description="Low complexity" evidence="8">
    <location>
        <begin position="2812"/>
        <end position="2822"/>
    </location>
</feature>
<dbReference type="SMART" id="SM00181">
    <property type="entry name" value="EGF"/>
    <property type="match status" value="12"/>
</dbReference>
<accession>A0AAE0FSH5</accession>
<feature type="compositionally biased region" description="Gly residues" evidence="8">
    <location>
        <begin position="2504"/>
        <end position="2529"/>
    </location>
</feature>